<evidence type="ECO:0000313" key="1">
    <source>
        <dbReference type="Proteomes" id="UP000887580"/>
    </source>
</evidence>
<dbReference type="WBParaSite" id="PS1159_v2.g6932.t1">
    <property type="protein sequence ID" value="PS1159_v2.g6932.t1"/>
    <property type="gene ID" value="PS1159_v2.g6932"/>
</dbReference>
<sequence length="587" mass="68576">MDSSIVPAMNTEKYQETINENFNFQSDSRSKIYFNKSDHNDGSDKSETLSLHILKYESSFDADNYTAESKIENLKKSSFGKSLKDMHRIVNLGSNVGNMFEIPRQQNQEAVEPEVMGFRASQRLLNPNEPIAETISLLDPKEKLFKAILDKIYTFTSKSVNIDQIYQHWALFGHDRTLDNALKYLGYYSLNDFIRQNENYFLDFLEIFVVTKDDETFKGQMPKLVLYYFNKNLQQSSALNETTKESLIIEQRSFDRRYKIAFHETKFFEYHNSQEYINGRKSFARIVEICQNENRINENGFVPLHKFQETFQNSYGESFQSLLKTFFPNSHGLQDIMKNIMFEEVSSKPDFQGTNIQFSLYSEDSFEQIVQRLDIFQNEAQQFLKKVYTYFSFKRNEKRNLRRPNEQRQNISTSYHLNALAPINVANQRPSSYFVDSDDEEDLRVENQKFIIERRTETVISNKTASENLKYETKRKIDGYKEVIGKCIVLTDLEIEKLEFINEDLQIEENEDDNIDEERNGNEQVTSMTNPVSKNQNTISSIQTALSTSSQSHSDQSFQGLVENSSAKPKTFEKLLNETAMSEIDEN</sequence>
<name>A0AC35GN84_9BILA</name>
<evidence type="ECO:0000313" key="2">
    <source>
        <dbReference type="WBParaSite" id="PS1159_v2.g6932.t1"/>
    </source>
</evidence>
<dbReference type="Proteomes" id="UP000887580">
    <property type="component" value="Unplaced"/>
</dbReference>
<accession>A0AC35GN84</accession>
<protein>
    <submittedName>
        <fullName evidence="2">Uncharacterized protein</fullName>
    </submittedName>
</protein>
<proteinExistence type="predicted"/>
<reference evidence="2" key="1">
    <citation type="submission" date="2022-11" db="UniProtKB">
        <authorList>
            <consortium name="WormBaseParasite"/>
        </authorList>
    </citation>
    <scope>IDENTIFICATION</scope>
</reference>
<organism evidence="1 2">
    <name type="scientific">Panagrolaimus sp. PS1159</name>
    <dbReference type="NCBI Taxonomy" id="55785"/>
    <lineage>
        <taxon>Eukaryota</taxon>
        <taxon>Metazoa</taxon>
        <taxon>Ecdysozoa</taxon>
        <taxon>Nematoda</taxon>
        <taxon>Chromadorea</taxon>
        <taxon>Rhabditida</taxon>
        <taxon>Tylenchina</taxon>
        <taxon>Panagrolaimomorpha</taxon>
        <taxon>Panagrolaimoidea</taxon>
        <taxon>Panagrolaimidae</taxon>
        <taxon>Panagrolaimus</taxon>
    </lineage>
</organism>